<dbReference type="Proteomes" id="UP001501676">
    <property type="component" value="Unassembled WGS sequence"/>
</dbReference>
<organism evidence="4 5">
    <name type="scientific">Cryptosporangium minutisporangium</name>
    <dbReference type="NCBI Taxonomy" id="113569"/>
    <lineage>
        <taxon>Bacteria</taxon>
        <taxon>Bacillati</taxon>
        <taxon>Actinomycetota</taxon>
        <taxon>Actinomycetes</taxon>
        <taxon>Cryptosporangiales</taxon>
        <taxon>Cryptosporangiaceae</taxon>
        <taxon>Cryptosporangium</taxon>
    </lineage>
</organism>
<keyword evidence="2" id="KW-0732">Signal</keyword>
<feature type="compositionally biased region" description="Low complexity" evidence="1">
    <location>
        <begin position="32"/>
        <end position="50"/>
    </location>
</feature>
<gene>
    <name evidence="4" type="ORF">GCM10020369_53820</name>
</gene>
<dbReference type="PANTHER" id="PTHR36933:SF1">
    <property type="entry name" value="SLL0788 PROTEIN"/>
    <property type="match status" value="1"/>
</dbReference>
<dbReference type="InterPro" id="IPR012347">
    <property type="entry name" value="Ferritin-like"/>
</dbReference>
<sequence>MKRLVVPAAVFAVLALAACGDDSDMNGMDHGSSATSSAPASATASPSVSTEHNAADVTFAKDMIVHHRQAVEMAEMAATRAADADVKALAAKIEQAQQPEIDTMSGWLTAWGETVPDAKAGMDHGGMGSSSTPMPGGMTDAQMGQLHEASGAAFDKMFLAMMIEHHEGAITMAGTEQQSGENSQAKQLAGTIVTDQTAEITTMRSLLQKG</sequence>
<evidence type="ECO:0000256" key="2">
    <source>
        <dbReference type="SAM" id="SignalP"/>
    </source>
</evidence>
<evidence type="ECO:0000313" key="4">
    <source>
        <dbReference type="EMBL" id="GAA3392376.1"/>
    </source>
</evidence>
<dbReference type="PROSITE" id="PS51257">
    <property type="entry name" value="PROKAR_LIPOPROTEIN"/>
    <property type="match status" value="1"/>
</dbReference>
<dbReference type="RefSeq" id="WP_345731002.1">
    <property type="nucleotide sequence ID" value="NZ_BAAAYN010000037.1"/>
</dbReference>
<feature type="domain" description="DUF305" evidence="3">
    <location>
        <begin position="56"/>
        <end position="207"/>
    </location>
</feature>
<dbReference type="InterPro" id="IPR005183">
    <property type="entry name" value="DUF305_CopM-like"/>
</dbReference>
<feature type="signal peptide" evidence="2">
    <location>
        <begin position="1"/>
        <end position="17"/>
    </location>
</feature>
<dbReference type="Pfam" id="PF03713">
    <property type="entry name" value="DUF305"/>
    <property type="match status" value="1"/>
</dbReference>
<feature type="region of interest" description="Disordered" evidence="1">
    <location>
        <begin position="28"/>
        <end position="51"/>
    </location>
</feature>
<dbReference type="EMBL" id="BAAAYN010000037">
    <property type="protein sequence ID" value="GAA3392376.1"/>
    <property type="molecule type" value="Genomic_DNA"/>
</dbReference>
<dbReference type="Gene3D" id="1.20.1260.10">
    <property type="match status" value="1"/>
</dbReference>
<evidence type="ECO:0000259" key="3">
    <source>
        <dbReference type="Pfam" id="PF03713"/>
    </source>
</evidence>
<protein>
    <submittedName>
        <fullName evidence="4">DUF305 domain-containing protein</fullName>
    </submittedName>
</protein>
<dbReference type="PANTHER" id="PTHR36933">
    <property type="entry name" value="SLL0788 PROTEIN"/>
    <property type="match status" value="1"/>
</dbReference>
<reference evidence="5" key="1">
    <citation type="journal article" date="2019" name="Int. J. Syst. Evol. Microbiol.">
        <title>The Global Catalogue of Microorganisms (GCM) 10K type strain sequencing project: providing services to taxonomists for standard genome sequencing and annotation.</title>
        <authorList>
            <consortium name="The Broad Institute Genomics Platform"/>
            <consortium name="The Broad Institute Genome Sequencing Center for Infectious Disease"/>
            <person name="Wu L."/>
            <person name="Ma J."/>
        </authorList>
    </citation>
    <scope>NUCLEOTIDE SEQUENCE [LARGE SCALE GENOMIC DNA]</scope>
    <source>
        <strain evidence="5">JCM 9458</strain>
    </source>
</reference>
<keyword evidence="5" id="KW-1185">Reference proteome</keyword>
<evidence type="ECO:0000313" key="5">
    <source>
        <dbReference type="Proteomes" id="UP001501676"/>
    </source>
</evidence>
<name>A0ABP6T3M9_9ACTN</name>
<accession>A0ABP6T3M9</accession>
<proteinExistence type="predicted"/>
<comment type="caution">
    <text evidence="4">The sequence shown here is derived from an EMBL/GenBank/DDBJ whole genome shotgun (WGS) entry which is preliminary data.</text>
</comment>
<evidence type="ECO:0000256" key="1">
    <source>
        <dbReference type="SAM" id="MobiDB-lite"/>
    </source>
</evidence>
<feature type="chain" id="PRO_5045864096" evidence="2">
    <location>
        <begin position="18"/>
        <end position="210"/>
    </location>
</feature>